<dbReference type="EMBL" id="BONI01000159">
    <property type="protein sequence ID" value="GIG11604.1"/>
    <property type="molecule type" value="Genomic_DNA"/>
</dbReference>
<accession>A0A8J3L9K6</accession>
<evidence type="ECO:0000313" key="1">
    <source>
        <dbReference type="EMBL" id="GIG11604.1"/>
    </source>
</evidence>
<dbReference type="Proteomes" id="UP000630887">
    <property type="component" value="Unassembled WGS sequence"/>
</dbReference>
<organism evidence="1 2">
    <name type="scientific">Catellatospora coxensis</name>
    <dbReference type="NCBI Taxonomy" id="310354"/>
    <lineage>
        <taxon>Bacteria</taxon>
        <taxon>Bacillati</taxon>
        <taxon>Actinomycetota</taxon>
        <taxon>Actinomycetes</taxon>
        <taxon>Micromonosporales</taxon>
        <taxon>Micromonosporaceae</taxon>
        <taxon>Catellatospora</taxon>
    </lineage>
</organism>
<protein>
    <submittedName>
        <fullName evidence="1">Uncharacterized protein</fullName>
    </submittedName>
</protein>
<reference evidence="1 2" key="1">
    <citation type="submission" date="2021-01" db="EMBL/GenBank/DDBJ databases">
        <title>Whole genome shotgun sequence of Catellatospora coxensis NBRC 107359.</title>
        <authorList>
            <person name="Komaki H."/>
            <person name="Tamura T."/>
        </authorList>
    </citation>
    <scope>NUCLEOTIDE SEQUENCE [LARGE SCALE GENOMIC DNA]</scope>
    <source>
        <strain evidence="1 2">NBRC 107359</strain>
    </source>
</reference>
<keyword evidence="2" id="KW-1185">Reference proteome</keyword>
<gene>
    <name evidence="1" type="ORF">Cco03nite_83040</name>
</gene>
<dbReference type="AlphaFoldDB" id="A0A8J3L9K6"/>
<proteinExistence type="predicted"/>
<comment type="caution">
    <text evidence="1">The sequence shown here is derived from an EMBL/GenBank/DDBJ whole genome shotgun (WGS) entry which is preliminary data.</text>
</comment>
<dbReference type="RefSeq" id="WP_203699552.1">
    <property type="nucleotide sequence ID" value="NZ_BAAALC010000010.1"/>
</dbReference>
<sequence>MRAETFRARLEYARSGQDARDNVAQIKRAVVEEIRFADPRVSVTFTDYFNHTFAPDLVLTWSGDNRVRDLFIRTDPDPRRLYDDVDLLGDKHPVLFSLGDVDSQVTGYGRLSNVAAQSNTLVTSAFGLDAVSQERVGHPVVQLASAALLQGGRGVVDEDEGTSIADAFSHGYEAALRADPESTARAAEVIDRSFDRKSSERLGQFLQAVWVGSGGSPTSFPGRSDVTSDLPDDAFRFLLELADFDDPTFWRRVGRNLTVERLARMDVVTSSPNFQYLIQGNLDVLRARVCRILSHDNMLFSAQNHRFAWTRDRGMLALAGERFTAYVAERSDDVKVKAPREQGITGDELMRRADSLGRNLEQVDLAGNSWKLAFESELNATRDDTLHAIMGTLRSRRSVWVRAASVSIGPRTLRCDFESRTATGRGPAIFPLADLVHTALAMMEDLNADEREQLEALFADYASGGQTDIVEFLNELAQISDTDGYWTDTES</sequence>
<evidence type="ECO:0000313" key="2">
    <source>
        <dbReference type="Proteomes" id="UP000630887"/>
    </source>
</evidence>
<name>A0A8J3L9K6_9ACTN</name>